<organism evidence="7 8">
    <name type="scientific">Porites evermanni</name>
    <dbReference type="NCBI Taxonomy" id="104178"/>
    <lineage>
        <taxon>Eukaryota</taxon>
        <taxon>Metazoa</taxon>
        <taxon>Cnidaria</taxon>
        <taxon>Anthozoa</taxon>
        <taxon>Hexacorallia</taxon>
        <taxon>Scleractinia</taxon>
        <taxon>Fungiina</taxon>
        <taxon>Poritidae</taxon>
        <taxon>Porites</taxon>
    </lineage>
</organism>
<dbReference type="SMART" id="SM00179">
    <property type="entry name" value="EGF_CA"/>
    <property type="match status" value="2"/>
</dbReference>
<dbReference type="PROSITE" id="PS01187">
    <property type="entry name" value="EGF_CA"/>
    <property type="match status" value="1"/>
</dbReference>
<feature type="domain" description="EGF-like" evidence="6">
    <location>
        <begin position="79"/>
        <end position="117"/>
    </location>
</feature>
<dbReference type="SMART" id="SM00181">
    <property type="entry name" value="EGF"/>
    <property type="match status" value="2"/>
</dbReference>
<evidence type="ECO:0000256" key="5">
    <source>
        <dbReference type="PROSITE-ProRule" id="PRU00076"/>
    </source>
</evidence>
<protein>
    <recommendedName>
        <fullName evidence="6">EGF-like domain-containing protein</fullName>
    </recommendedName>
</protein>
<dbReference type="PROSITE" id="PS00010">
    <property type="entry name" value="ASX_HYDROXYL"/>
    <property type="match status" value="2"/>
</dbReference>
<evidence type="ECO:0000313" key="8">
    <source>
        <dbReference type="Proteomes" id="UP001159427"/>
    </source>
</evidence>
<dbReference type="Pfam" id="PF07645">
    <property type="entry name" value="EGF_CA"/>
    <property type="match status" value="1"/>
</dbReference>
<dbReference type="InterPro" id="IPR000152">
    <property type="entry name" value="EGF-type_Asp/Asn_hydroxyl_site"/>
</dbReference>
<feature type="non-terminal residue" evidence="7">
    <location>
        <position position="119"/>
    </location>
</feature>
<dbReference type="PANTHER" id="PTHR24050:SF28">
    <property type="entry name" value="UROMODULIN-LIKE"/>
    <property type="match status" value="1"/>
</dbReference>
<reference evidence="7 8" key="1">
    <citation type="submission" date="2022-05" db="EMBL/GenBank/DDBJ databases">
        <authorList>
            <consortium name="Genoscope - CEA"/>
            <person name="William W."/>
        </authorList>
    </citation>
    <scope>NUCLEOTIDE SEQUENCE [LARGE SCALE GENOMIC DNA]</scope>
</reference>
<keyword evidence="8" id="KW-1185">Reference proteome</keyword>
<name>A0ABN8SIM5_9CNID</name>
<evidence type="ECO:0000313" key="7">
    <source>
        <dbReference type="EMBL" id="CAH3191500.1"/>
    </source>
</evidence>
<dbReference type="PROSITE" id="PS50026">
    <property type="entry name" value="EGF_3"/>
    <property type="match status" value="2"/>
</dbReference>
<evidence type="ECO:0000256" key="3">
    <source>
        <dbReference type="ARBA" id="ARBA00022737"/>
    </source>
</evidence>
<comment type="caution">
    <text evidence="5">Lacks conserved residue(s) required for the propagation of feature annotation.</text>
</comment>
<dbReference type="InterPro" id="IPR001881">
    <property type="entry name" value="EGF-like_Ca-bd_dom"/>
</dbReference>
<dbReference type="InterPro" id="IPR000742">
    <property type="entry name" value="EGF"/>
</dbReference>
<evidence type="ECO:0000256" key="4">
    <source>
        <dbReference type="ARBA" id="ARBA00023157"/>
    </source>
</evidence>
<dbReference type="Proteomes" id="UP001159427">
    <property type="component" value="Unassembled WGS sequence"/>
</dbReference>
<sequence length="119" mass="13440">MLSFYYFADINECETGKHHCDSNAFCNNTKGSYICTCKPRYTGNGVNCTETFEQTTEGIIEQKYILLNKSMHSFHYFADINECETGKHHCDSNAFCNNTKGFYICTCQPGYTGNGVNCS</sequence>
<accession>A0ABN8SIM5</accession>
<dbReference type="Gene3D" id="2.10.25.10">
    <property type="entry name" value="Laminin"/>
    <property type="match status" value="2"/>
</dbReference>
<dbReference type="InterPro" id="IPR024731">
    <property type="entry name" value="NELL2-like_EGF"/>
</dbReference>
<keyword evidence="1 5" id="KW-0245">EGF-like domain</keyword>
<dbReference type="InterPro" id="IPR052235">
    <property type="entry name" value="Nephronectin_domain"/>
</dbReference>
<gene>
    <name evidence="7" type="ORF">PEVE_00021974</name>
</gene>
<dbReference type="SUPFAM" id="SSF57196">
    <property type="entry name" value="EGF/Laminin"/>
    <property type="match status" value="2"/>
</dbReference>
<keyword evidence="2" id="KW-0732">Signal</keyword>
<evidence type="ECO:0000256" key="1">
    <source>
        <dbReference type="ARBA" id="ARBA00022536"/>
    </source>
</evidence>
<keyword evidence="3" id="KW-0677">Repeat</keyword>
<feature type="domain" description="EGF-like" evidence="6">
    <location>
        <begin position="9"/>
        <end position="49"/>
    </location>
</feature>
<dbReference type="InterPro" id="IPR018097">
    <property type="entry name" value="EGF_Ca-bd_CS"/>
</dbReference>
<comment type="caution">
    <text evidence="7">The sequence shown here is derived from an EMBL/GenBank/DDBJ whole genome shotgun (WGS) entry which is preliminary data.</text>
</comment>
<proteinExistence type="predicted"/>
<keyword evidence="4" id="KW-1015">Disulfide bond</keyword>
<evidence type="ECO:0000256" key="2">
    <source>
        <dbReference type="ARBA" id="ARBA00022729"/>
    </source>
</evidence>
<dbReference type="CDD" id="cd00054">
    <property type="entry name" value="EGF_CA"/>
    <property type="match status" value="2"/>
</dbReference>
<dbReference type="PANTHER" id="PTHR24050">
    <property type="entry name" value="PA14 DOMAIN-CONTAINING PROTEIN"/>
    <property type="match status" value="1"/>
</dbReference>
<dbReference type="InterPro" id="IPR049883">
    <property type="entry name" value="NOTCH1_EGF-like"/>
</dbReference>
<dbReference type="Pfam" id="PF12947">
    <property type="entry name" value="EGF_3"/>
    <property type="match status" value="1"/>
</dbReference>
<evidence type="ECO:0000259" key="6">
    <source>
        <dbReference type="PROSITE" id="PS50026"/>
    </source>
</evidence>
<dbReference type="EMBL" id="CALNXI010002938">
    <property type="protein sequence ID" value="CAH3191500.1"/>
    <property type="molecule type" value="Genomic_DNA"/>
</dbReference>